<dbReference type="Proteomes" id="UP000023152">
    <property type="component" value="Unassembled WGS sequence"/>
</dbReference>
<sequence length="114" mass="13615">MGEAEYRQLAQCESLEDFKLCFQETDYVDVLQTSDFSAKLTPQMIEDRVWEKFVEEFFHLRDQATGELSTFFHFIQYEYMIKAVFFVIRSIMNFNDPLKILPQVDKMGKFPGMR</sequence>
<dbReference type="EMBL" id="ASPP01017600">
    <property type="protein sequence ID" value="ETO16936.1"/>
    <property type="molecule type" value="Genomic_DNA"/>
</dbReference>
<dbReference type="InterPro" id="IPR036079">
    <property type="entry name" value="ATPase_csu/dsu_sf"/>
</dbReference>
<evidence type="ECO:0000313" key="4">
    <source>
        <dbReference type="Proteomes" id="UP000023152"/>
    </source>
</evidence>
<reference evidence="3 4" key="1">
    <citation type="journal article" date="2013" name="Curr. Biol.">
        <title>The Genome of the Foraminiferan Reticulomyxa filosa.</title>
        <authorList>
            <person name="Glockner G."/>
            <person name="Hulsmann N."/>
            <person name="Schleicher M."/>
            <person name="Noegel A.A."/>
            <person name="Eichinger L."/>
            <person name="Gallinger C."/>
            <person name="Pawlowski J."/>
            <person name="Sierra R."/>
            <person name="Euteneuer U."/>
            <person name="Pillet L."/>
            <person name="Moustafa A."/>
            <person name="Platzer M."/>
            <person name="Groth M."/>
            <person name="Szafranski K."/>
            <person name="Schliwa M."/>
        </authorList>
    </citation>
    <scope>NUCLEOTIDE SEQUENCE [LARGE SCALE GENOMIC DNA]</scope>
</reference>
<name>X6MTH0_RETFI</name>
<evidence type="ECO:0000256" key="2">
    <source>
        <dbReference type="ARBA" id="ARBA00023065"/>
    </source>
</evidence>
<keyword evidence="1" id="KW-0813">Transport</keyword>
<feature type="non-terminal residue" evidence="3">
    <location>
        <position position="114"/>
    </location>
</feature>
<keyword evidence="4" id="KW-1185">Reference proteome</keyword>
<dbReference type="SUPFAM" id="SSF103486">
    <property type="entry name" value="V-type ATP synthase subunit C"/>
    <property type="match status" value="1"/>
</dbReference>
<dbReference type="Pfam" id="PF01992">
    <property type="entry name" value="vATP-synt_AC39"/>
    <property type="match status" value="1"/>
</dbReference>
<comment type="caution">
    <text evidence="3">The sequence shown here is derived from an EMBL/GenBank/DDBJ whole genome shotgun (WGS) entry which is preliminary data.</text>
</comment>
<dbReference type="OrthoDB" id="10250083at2759"/>
<dbReference type="InterPro" id="IPR002843">
    <property type="entry name" value="ATPase_V0-cplx_csu/dsu"/>
</dbReference>
<dbReference type="PANTHER" id="PTHR11028">
    <property type="entry name" value="VACUOLAR ATP SYNTHASE SUBUNIT AC39"/>
    <property type="match status" value="1"/>
</dbReference>
<evidence type="ECO:0000313" key="3">
    <source>
        <dbReference type="EMBL" id="ETO16936.1"/>
    </source>
</evidence>
<protein>
    <submittedName>
        <fullName evidence="3">Uncharacterized protein</fullName>
    </submittedName>
</protein>
<evidence type="ECO:0000256" key="1">
    <source>
        <dbReference type="ARBA" id="ARBA00022448"/>
    </source>
</evidence>
<proteinExistence type="predicted"/>
<dbReference type="InterPro" id="IPR016727">
    <property type="entry name" value="ATPase_V0-cplx_dsu"/>
</dbReference>
<keyword evidence="2" id="KW-0406">Ion transport</keyword>
<dbReference type="GO" id="GO:0046961">
    <property type="term" value="F:proton-transporting ATPase activity, rotational mechanism"/>
    <property type="evidence" value="ECO:0007669"/>
    <property type="project" value="InterPro"/>
</dbReference>
<dbReference type="AlphaFoldDB" id="X6MTH0"/>
<gene>
    <name evidence="3" type="ORF">RFI_20403</name>
</gene>
<dbReference type="InterPro" id="IPR044911">
    <property type="entry name" value="V-type_ATPase_csu/dsu_dom_3"/>
</dbReference>
<organism evidence="3 4">
    <name type="scientific">Reticulomyxa filosa</name>
    <dbReference type="NCBI Taxonomy" id="46433"/>
    <lineage>
        <taxon>Eukaryota</taxon>
        <taxon>Sar</taxon>
        <taxon>Rhizaria</taxon>
        <taxon>Retaria</taxon>
        <taxon>Foraminifera</taxon>
        <taxon>Monothalamids</taxon>
        <taxon>Reticulomyxidae</taxon>
        <taxon>Reticulomyxa</taxon>
    </lineage>
</organism>
<accession>X6MTH0</accession>
<dbReference type="GO" id="GO:0033179">
    <property type="term" value="C:proton-transporting V-type ATPase, V0 domain"/>
    <property type="evidence" value="ECO:0007669"/>
    <property type="project" value="InterPro"/>
</dbReference>
<dbReference type="Gene3D" id="1.10.132.50">
    <property type="entry name" value="ATP synthase (C/AC39) subunit, domain 3"/>
    <property type="match status" value="1"/>
</dbReference>